<organism evidence="3 4">
    <name type="scientific">Candidatus Komeilibacteria bacterium RIFOXYC1_FULL_37_11</name>
    <dbReference type="NCBI Taxonomy" id="1798555"/>
    <lineage>
        <taxon>Bacteria</taxon>
        <taxon>Candidatus Komeiliibacteriota</taxon>
    </lineage>
</organism>
<comment type="function">
    <text evidence="2">Catalyzes the condensation of isopentenyl diphosphate (IPP) with allylic pyrophosphates generating different type of terpenoids.</text>
</comment>
<accession>A0A1G2C202</accession>
<feature type="binding site" evidence="2">
    <location>
        <begin position="62"/>
        <end position="64"/>
    </location>
    <ligand>
        <name>substrate</name>
    </ligand>
</feature>
<feature type="binding site" evidence="2">
    <location>
        <position position="200"/>
    </location>
    <ligand>
        <name>Mg(2+)</name>
        <dbReference type="ChEBI" id="CHEBI:18420"/>
    </ligand>
</feature>
<feature type="active site" evidence="2">
    <location>
        <position position="17"/>
    </location>
</feature>
<dbReference type="Gene3D" id="3.40.1180.10">
    <property type="entry name" value="Decaprenyl diphosphate synthase-like"/>
    <property type="match status" value="1"/>
</dbReference>
<comment type="similarity">
    <text evidence="2">Belongs to the UPP synthase family.</text>
</comment>
<dbReference type="PROSITE" id="PS01066">
    <property type="entry name" value="UPP_SYNTHASE"/>
    <property type="match status" value="1"/>
</dbReference>
<evidence type="ECO:0000256" key="2">
    <source>
        <dbReference type="HAMAP-Rule" id="MF_01139"/>
    </source>
</evidence>
<comment type="caution">
    <text evidence="2">Lacks conserved residue(s) required for the propagation of feature annotation.</text>
</comment>
<feature type="binding site" evidence="2">
    <location>
        <begin position="187"/>
        <end position="189"/>
    </location>
    <ligand>
        <name>substrate</name>
    </ligand>
</feature>
<comment type="caution">
    <text evidence="3">The sequence shown here is derived from an EMBL/GenBank/DDBJ whole genome shotgun (WGS) entry which is preliminary data.</text>
</comment>
<dbReference type="NCBIfam" id="TIGR00055">
    <property type="entry name" value="uppS"/>
    <property type="match status" value="1"/>
</dbReference>
<evidence type="ECO:0000256" key="1">
    <source>
        <dbReference type="ARBA" id="ARBA00022679"/>
    </source>
</evidence>
<feature type="binding site" evidence="2">
    <location>
        <position position="34"/>
    </location>
    <ligand>
        <name>substrate</name>
    </ligand>
</feature>
<dbReference type="PANTHER" id="PTHR10291:SF0">
    <property type="entry name" value="DEHYDRODOLICHYL DIPHOSPHATE SYNTHASE 2"/>
    <property type="match status" value="1"/>
</dbReference>
<dbReference type="InterPro" id="IPR018520">
    <property type="entry name" value="UPP_synth-like_CS"/>
</dbReference>
<feature type="binding site" evidence="2">
    <location>
        <position position="22"/>
    </location>
    <ligand>
        <name>substrate</name>
    </ligand>
</feature>
<keyword evidence="2" id="KW-0479">Metal-binding</keyword>
<dbReference type="FunFam" id="3.40.1180.10:FF:000001">
    <property type="entry name" value="(2E,6E)-farnesyl-diphosphate-specific ditrans,polycis-undecaprenyl-diphosphate synthase"/>
    <property type="match status" value="1"/>
</dbReference>
<dbReference type="InterPro" id="IPR036424">
    <property type="entry name" value="UPP_synth-like_sf"/>
</dbReference>
<comment type="cofactor">
    <cofactor evidence="2">
        <name>Mg(2+)</name>
        <dbReference type="ChEBI" id="CHEBI:18420"/>
    </cofactor>
    <text evidence="2">Binds 2 magnesium ions per subunit.</text>
</comment>
<dbReference type="EMBL" id="MHKQ01000005">
    <property type="protein sequence ID" value="OGY94610.1"/>
    <property type="molecule type" value="Genomic_DNA"/>
</dbReference>
<dbReference type="HAMAP" id="MF_01139">
    <property type="entry name" value="ISPT"/>
    <property type="match status" value="1"/>
</dbReference>
<proteinExistence type="inferred from homology"/>
<evidence type="ECO:0000313" key="3">
    <source>
        <dbReference type="EMBL" id="OGY94610.1"/>
    </source>
</evidence>
<gene>
    <name evidence="3" type="ORF">A2406_02165</name>
</gene>
<protein>
    <recommendedName>
        <fullName evidence="2">Isoprenyl transferase</fullName>
        <ecNumber evidence="2">2.5.1.-</ecNumber>
    </recommendedName>
</protein>
<dbReference type="SUPFAM" id="SSF64005">
    <property type="entry name" value="Undecaprenyl diphosphate synthase"/>
    <property type="match status" value="1"/>
</dbReference>
<dbReference type="GO" id="GO:0016094">
    <property type="term" value="P:polyprenol biosynthetic process"/>
    <property type="evidence" value="ECO:0007669"/>
    <property type="project" value="TreeGrafter"/>
</dbReference>
<dbReference type="CDD" id="cd00475">
    <property type="entry name" value="Cis_IPPS"/>
    <property type="match status" value="1"/>
</dbReference>
<feature type="binding site" evidence="2">
    <location>
        <position position="66"/>
    </location>
    <ligand>
        <name>substrate</name>
    </ligand>
</feature>
<comment type="subunit">
    <text evidence="2">Homodimer.</text>
</comment>
<dbReference type="AlphaFoldDB" id="A0A1G2C202"/>
<feature type="binding site" evidence="2">
    <location>
        <position position="17"/>
    </location>
    <ligand>
        <name>Mg(2+)</name>
        <dbReference type="ChEBI" id="CHEBI:18420"/>
    </ligand>
</feature>
<reference evidence="3 4" key="1">
    <citation type="journal article" date="2016" name="Nat. Commun.">
        <title>Thousands of microbial genomes shed light on interconnected biogeochemical processes in an aquifer system.</title>
        <authorList>
            <person name="Anantharaman K."/>
            <person name="Brown C.T."/>
            <person name="Hug L.A."/>
            <person name="Sharon I."/>
            <person name="Castelle C.J."/>
            <person name="Probst A.J."/>
            <person name="Thomas B.C."/>
            <person name="Singh A."/>
            <person name="Wilkins M.J."/>
            <person name="Karaoz U."/>
            <person name="Brodie E.L."/>
            <person name="Williams K.H."/>
            <person name="Hubbard S.S."/>
            <person name="Banfield J.F."/>
        </authorList>
    </citation>
    <scope>NUCLEOTIDE SEQUENCE [LARGE SCALE GENOMIC DNA]</scope>
</reference>
<dbReference type="EC" id="2.5.1.-" evidence="2"/>
<feature type="active site" description="Proton acceptor" evidence="2">
    <location>
        <position position="65"/>
    </location>
</feature>
<keyword evidence="1 2" id="KW-0808">Transferase</keyword>
<keyword evidence="2" id="KW-0460">Magnesium</keyword>
<sequence length="233" mass="27158">MYNNFMETPRHIGIILDGNRRFAKAKGLPAFEGHRLGFENLKKTAEYIFDKGVDILTVYAFSTENWNREKKEVAYLMDLFRILVNKEINKLSKRGIKVNFFGRLEDFEHDLQKSIKKAREKTKNGQRGILNICLSYGGRDELVRAFKKIVAQKITVDKIDQELISQNLDSAGLPDPDMIIRTSGEERLSGFLTWQSTYSELYFPEKTWPEFMEADLDKAILEYNKRQRRFGGN</sequence>
<feature type="binding site" evidence="2">
    <location>
        <begin position="18"/>
        <end position="21"/>
    </location>
    <ligand>
        <name>substrate</name>
    </ligand>
</feature>
<evidence type="ECO:0000313" key="4">
    <source>
        <dbReference type="Proteomes" id="UP000177626"/>
    </source>
</evidence>
<dbReference type="Proteomes" id="UP000177626">
    <property type="component" value="Unassembled WGS sequence"/>
</dbReference>
<feature type="binding site" evidence="2">
    <location>
        <position position="181"/>
    </location>
    <ligand>
        <name>substrate</name>
    </ligand>
</feature>
<dbReference type="InterPro" id="IPR001441">
    <property type="entry name" value="UPP_synth-like"/>
</dbReference>
<dbReference type="PANTHER" id="PTHR10291">
    <property type="entry name" value="DEHYDRODOLICHYL DIPHOSPHATE SYNTHASE FAMILY MEMBER"/>
    <property type="match status" value="1"/>
</dbReference>
<name>A0A1G2C202_9BACT</name>
<dbReference type="GO" id="GO:0000287">
    <property type="term" value="F:magnesium ion binding"/>
    <property type="evidence" value="ECO:0007669"/>
    <property type="project" value="UniProtKB-UniRule"/>
</dbReference>
<feature type="binding site" evidence="2">
    <location>
        <position position="68"/>
    </location>
    <ligand>
        <name>substrate</name>
    </ligand>
</feature>
<dbReference type="GO" id="GO:0045547">
    <property type="term" value="F:ditrans,polycis-polyprenyl diphosphate synthase [(2E,6E)-farnesyl diphosphate specific] activity"/>
    <property type="evidence" value="ECO:0007669"/>
    <property type="project" value="TreeGrafter"/>
</dbReference>
<dbReference type="Pfam" id="PF01255">
    <property type="entry name" value="Prenyltransf"/>
    <property type="match status" value="1"/>
</dbReference>